<dbReference type="InterPro" id="IPR029058">
    <property type="entry name" value="AB_hydrolase_fold"/>
</dbReference>
<dbReference type="InterPro" id="IPR050261">
    <property type="entry name" value="FrsA_esterase"/>
</dbReference>
<dbReference type="EMBL" id="JAENIK010000011">
    <property type="protein sequence ID" value="MBK1817068.1"/>
    <property type="molecule type" value="Genomic_DNA"/>
</dbReference>
<evidence type="ECO:0000259" key="3">
    <source>
        <dbReference type="Pfam" id="PF00561"/>
    </source>
</evidence>
<feature type="domain" description="AB hydrolase-1" evidence="3">
    <location>
        <begin position="28"/>
        <end position="137"/>
    </location>
</feature>
<dbReference type="Pfam" id="PF00561">
    <property type="entry name" value="Abhydrolase_1"/>
    <property type="match status" value="1"/>
</dbReference>
<keyword evidence="5" id="KW-1185">Reference proteome</keyword>
<organism evidence="4 5">
    <name type="scientific">Luteolibacter yonseiensis</name>
    <dbReference type="NCBI Taxonomy" id="1144680"/>
    <lineage>
        <taxon>Bacteria</taxon>
        <taxon>Pseudomonadati</taxon>
        <taxon>Verrucomicrobiota</taxon>
        <taxon>Verrucomicrobiia</taxon>
        <taxon>Verrucomicrobiales</taxon>
        <taxon>Verrucomicrobiaceae</taxon>
        <taxon>Luteolibacter</taxon>
    </lineage>
</organism>
<accession>A0A934R295</accession>
<dbReference type="SUPFAM" id="SSF53474">
    <property type="entry name" value="alpha/beta-Hydrolases"/>
    <property type="match status" value="1"/>
</dbReference>
<protein>
    <submittedName>
        <fullName evidence="4">Alpha/beta fold hydrolase</fullName>
    </submittedName>
</protein>
<dbReference type="Proteomes" id="UP000600139">
    <property type="component" value="Unassembled WGS sequence"/>
</dbReference>
<dbReference type="PANTHER" id="PTHR22946">
    <property type="entry name" value="DIENELACTONE HYDROLASE DOMAIN-CONTAINING PROTEIN-RELATED"/>
    <property type="match status" value="1"/>
</dbReference>
<evidence type="ECO:0000313" key="5">
    <source>
        <dbReference type="Proteomes" id="UP000600139"/>
    </source>
</evidence>
<reference evidence="4" key="1">
    <citation type="submission" date="2021-01" db="EMBL/GenBank/DDBJ databases">
        <title>Modified the classification status of verrucomicrobia.</title>
        <authorList>
            <person name="Feng X."/>
        </authorList>
    </citation>
    <scope>NUCLEOTIDE SEQUENCE</scope>
    <source>
        <strain evidence="4">JCM 18052</strain>
    </source>
</reference>
<dbReference type="GO" id="GO:0052689">
    <property type="term" value="F:carboxylic ester hydrolase activity"/>
    <property type="evidence" value="ECO:0007669"/>
    <property type="project" value="UniProtKB-ARBA"/>
</dbReference>
<dbReference type="AlphaFoldDB" id="A0A934R295"/>
<sequence>MMTDCEIRNRSGERIDHSFHPGFRADALVILAHGVTGNKDRPQLVALAEGLSARGWPCLRISYAGNGGSEGRFEDSCITKEVGDLQAVMDMVPDTARIAYVGHSMGGAVGVLTAARDLRIRLLVSLAGMTHTADFVRREFADVTPGQGFMWEDENCPLSETYVNDLLQIGSTLAAAEAVTQPWLLIHGDADDLVPIQDGRDAFEAALVEKKFLAIPGAGHSFDETSHPQLVDAVDEWLSAAFGGN</sequence>
<proteinExistence type="inferred from homology"/>
<dbReference type="PANTHER" id="PTHR22946:SF9">
    <property type="entry name" value="POLYKETIDE TRANSFERASE AF380"/>
    <property type="match status" value="1"/>
</dbReference>
<dbReference type="InterPro" id="IPR000073">
    <property type="entry name" value="AB_hydrolase_1"/>
</dbReference>
<comment type="caution">
    <text evidence="4">The sequence shown here is derived from an EMBL/GenBank/DDBJ whole genome shotgun (WGS) entry which is preliminary data.</text>
</comment>
<dbReference type="Gene3D" id="3.40.50.1820">
    <property type="entry name" value="alpha/beta hydrolase"/>
    <property type="match status" value="1"/>
</dbReference>
<dbReference type="RefSeq" id="WP_200351989.1">
    <property type="nucleotide sequence ID" value="NZ_BAABHZ010000006.1"/>
</dbReference>
<gene>
    <name evidence="4" type="ORF">JIN84_15700</name>
</gene>
<evidence type="ECO:0000256" key="2">
    <source>
        <dbReference type="ARBA" id="ARBA00038115"/>
    </source>
</evidence>
<comment type="similarity">
    <text evidence="2">Belongs to the AB hydrolase superfamily. FUS2 hydrolase family.</text>
</comment>
<evidence type="ECO:0000313" key="4">
    <source>
        <dbReference type="EMBL" id="MBK1817068.1"/>
    </source>
</evidence>
<name>A0A934R295_9BACT</name>
<evidence type="ECO:0000256" key="1">
    <source>
        <dbReference type="ARBA" id="ARBA00022801"/>
    </source>
</evidence>
<keyword evidence="1 4" id="KW-0378">Hydrolase</keyword>